<dbReference type="PROSITE" id="PS51257">
    <property type="entry name" value="PROKAR_LIPOPROTEIN"/>
    <property type="match status" value="1"/>
</dbReference>
<dbReference type="NCBIfam" id="TIGR01297">
    <property type="entry name" value="CDF"/>
    <property type="match status" value="1"/>
</dbReference>
<dbReference type="GO" id="GO:0008324">
    <property type="term" value="F:monoatomic cation transmembrane transporter activity"/>
    <property type="evidence" value="ECO:0007669"/>
    <property type="project" value="InterPro"/>
</dbReference>
<dbReference type="InterPro" id="IPR002524">
    <property type="entry name" value="Cation_efflux"/>
</dbReference>
<dbReference type="GO" id="GO:0006829">
    <property type="term" value="P:zinc ion transport"/>
    <property type="evidence" value="ECO:0007669"/>
    <property type="project" value="UniProtKB-KW"/>
</dbReference>
<dbReference type="SUPFAM" id="SSF161111">
    <property type="entry name" value="Cation efflux protein transmembrane domain-like"/>
    <property type="match status" value="1"/>
</dbReference>
<name>A0A098GK99_LEGMI</name>
<feature type="transmembrane region" description="Helical" evidence="9">
    <location>
        <begin position="115"/>
        <end position="135"/>
    </location>
</feature>
<feature type="transmembrane region" description="Helical" evidence="9">
    <location>
        <begin position="82"/>
        <end position="103"/>
    </location>
</feature>
<evidence type="ECO:0000256" key="6">
    <source>
        <dbReference type="ARBA" id="ARBA00022906"/>
    </source>
</evidence>
<dbReference type="HOGENOM" id="CLU_013430_3_6_6"/>
<feature type="domain" description="Cation efflux protein transmembrane" evidence="10">
    <location>
        <begin position="16"/>
        <end position="207"/>
    </location>
</feature>
<dbReference type="AlphaFoldDB" id="A0A098GK99"/>
<dbReference type="Proteomes" id="UP000032414">
    <property type="component" value="Chromosome I"/>
</dbReference>
<comment type="similarity">
    <text evidence="2">Belongs to the cation diffusion facilitator (CDF) transporter (TC 2.A.4) family. FieF subfamily.</text>
</comment>
<dbReference type="InterPro" id="IPR027469">
    <property type="entry name" value="Cation_efflux_TMD_sf"/>
</dbReference>
<dbReference type="GO" id="GO:0016020">
    <property type="term" value="C:membrane"/>
    <property type="evidence" value="ECO:0007669"/>
    <property type="project" value="UniProtKB-SubCell"/>
</dbReference>
<dbReference type="FunFam" id="1.20.1510.10:FF:000006">
    <property type="entry name" value="Divalent cation efflux transporter"/>
    <property type="match status" value="1"/>
</dbReference>
<proteinExistence type="inferred from homology"/>
<dbReference type="GO" id="GO:0006826">
    <property type="term" value="P:iron ion transport"/>
    <property type="evidence" value="ECO:0007669"/>
    <property type="project" value="UniProtKB-KW"/>
</dbReference>
<sequence length="380" mass="42589">MIQQERYQQAKRITLIGAMTNALLGCIKIVGGYFYHSHALVADGVHSFSDLLTDFMVVFASKYGSQDADASHPYGHQRIETAATLLLAVLLILAGAGIAWDSFDELINYAVEKPGLFALPIAMLSIVANEGLFHYTHHIGKRIQSSLIIANAWHHRSDAASSIVVALGLLGSLFGFSYLDAIAAIIVGFMIIKMGMSYGWNSVKELVDSAVEPSMLEKIKQIIQSVDGVEKIHQLRSRSMGGDIFIDVHILVNPYISVSEGHYIAQHVDKILVEQLDAVKDVTVHVDPEDDEQCCPSIHLKNRKTLHDELFLAWKKKFPDLQTWTLHYLDGKMIIELECAKDFTAWQALREYIQQDLKSHDDIKQVRLISMHEVINRETP</sequence>
<evidence type="ECO:0000256" key="9">
    <source>
        <dbReference type="SAM" id="Phobius"/>
    </source>
</evidence>
<keyword evidence="5 9" id="KW-0812">Transmembrane</keyword>
<feature type="transmembrane region" description="Helical" evidence="9">
    <location>
        <begin position="12"/>
        <end position="35"/>
    </location>
</feature>
<dbReference type="PANTHER" id="PTHR43840:SF15">
    <property type="entry name" value="MITOCHONDRIAL METAL TRANSPORTER 1-RELATED"/>
    <property type="match status" value="1"/>
</dbReference>
<dbReference type="EMBL" id="FMVN01000013">
    <property type="protein sequence ID" value="SCY67132.1"/>
    <property type="molecule type" value="Genomic_DNA"/>
</dbReference>
<dbReference type="KEGG" id="tmc:LMI_2682"/>
<keyword evidence="4" id="KW-0410">Iron transport</keyword>
<dbReference type="InterPro" id="IPR036837">
    <property type="entry name" value="Cation_efflux_CTD_sf"/>
</dbReference>
<dbReference type="EMBL" id="LN614830">
    <property type="protein sequence ID" value="CEG61936.1"/>
    <property type="molecule type" value="Genomic_DNA"/>
</dbReference>
<reference evidence="12" key="2">
    <citation type="submission" date="2014-09" db="EMBL/GenBank/DDBJ databases">
        <authorList>
            <person name="GOMEZ-VALERO Laura"/>
        </authorList>
    </citation>
    <scope>NUCLEOTIDE SEQUENCE</scope>
    <source>
        <strain evidence="12">ATCC33218</strain>
    </source>
</reference>
<dbReference type="OrthoDB" id="9806522at2"/>
<feature type="transmembrane region" description="Helical" evidence="9">
    <location>
        <begin position="163"/>
        <end position="192"/>
    </location>
</feature>
<dbReference type="SUPFAM" id="SSF160240">
    <property type="entry name" value="Cation efflux protein cytoplasmic domain-like"/>
    <property type="match status" value="1"/>
</dbReference>
<evidence type="ECO:0000256" key="1">
    <source>
        <dbReference type="ARBA" id="ARBA00004141"/>
    </source>
</evidence>
<evidence type="ECO:0000256" key="3">
    <source>
        <dbReference type="ARBA" id="ARBA00022448"/>
    </source>
</evidence>
<accession>A0A098GK99</accession>
<keyword evidence="15" id="KW-1185">Reference proteome</keyword>
<evidence type="ECO:0000259" key="10">
    <source>
        <dbReference type="Pfam" id="PF01545"/>
    </source>
</evidence>
<dbReference type="PANTHER" id="PTHR43840">
    <property type="entry name" value="MITOCHONDRIAL METAL TRANSPORTER 1-RELATED"/>
    <property type="match status" value="1"/>
</dbReference>
<dbReference type="InterPro" id="IPR050291">
    <property type="entry name" value="CDF_Transporter"/>
</dbReference>
<dbReference type="RefSeq" id="WP_045100092.1">
    <property type="nucleotide sequence ID" value="NZ_CP020614.1"/>
</dbReference>
<organism evidence="12 14">
    <name type="scientific">Legionella micdadei</name>
    <name type="common">Tatlockia micdadei</name>
    <dbReference type="NCBI Taxonomy" id="451"/>
    <lineage>
        <taxon>Bacteria</taxon>
        <taxon>Pseudomonadati</taxon>
        <taxon>Pseudomonadota</taxon>
        <taxon>Gammaproteobacteria</taxon>
        <taxon>Legionellales</taxon>
        <taxon>Legionellaceae</taxon>
        <taxon>Legionella</taxon>
    </lineage>
</organism>
<evidence type="ECO:0000256" key="7">
    <source>
        <dbReference type="ARBA" id="ARBA00022989"/>
    </source>
</evidence>
<keyword evidence="4" id="KW-0408">Iron</keyword>
<evidence type="ECO:0000313" key="13">
    <source>
        <dbReference type="EMBL" id="SCY67132.1"/>
    </source>
</evidence>
<dbReference type="Gene3D" id="1.20.1510.10">
    <property type="entry name" value="Cation efflux protein transmembrane domain"/>
    <property type="match status" value="1"/>
</dbReference>
<comment type="subcellular location">
    <subcellularLocation>
        <location evidence="1">Membrane</location>
        <topology evidence="1">Multi-pass membrane protein</topology>
    </subcellularLocation>
</comment>
<keyword evidence="6" id="KW-0406">Ion transport</keyword>
<keyword evidence="6" id="KW-0864">Zinc transport</keyword>
<reference evidence="13 15" key="3">
    <citation type="submission" date="2016-10" db="EMBL/GenBank/DDBJ databases">
        <authorList>
            <person name="Varghese N."/>
            <person name="Submissions S."/>
        </authorList>
    </citation>
    <scope>NUCLEOTIDE SEQUENCE [LARGE SCALE GENOMIC DNA]</scope>
    <source>
        <strain evidence="13 15">ATCC 33218</strain>
    </source>
</reference>
<feature type="domain" description="Cation efflux protein cytoplasmic" evidence="11">
    <location>
        <begin position="215"/>
        <end position="289"/>
    </location>
</feature>
<keyword evidence="3" id="KW-0813">Transport</keyword>
<dbReference type="Pfam" id="PF16916">
    <property type="entry name" value="ZT_dimer"/>
    <property type="match status" value="1"/>
</dbReference>
<dbReference type="InterPro" id="IPR027470">
    <property type="entry name" value="Cation_efflux_CTD"/>
</dbReference>
<keyword evidence="8 9" id="KW-0472">Membrane</keyword>
<protein>
    <submittedName>
        <fullName evidence="12">Cation diffusion facilitator family transporter</fullName>
    </submittedName>
</protein>
<dbReference type="PATRIC" id="fig|451.8.peg.2582"/>
<evidence type="ECO:0000313" key="14">
    <source>
        <dbReference type="Proteomes" id="UP000032414"/>
    </source>
</evidence>
<gene>
    <name evidence="12" type="ORF">LMI_2682</name>
    <name evidence="13" type="ORF">SAMN02982997_02446</name>
</gene>
<dbReference type="Proteomes" id="UP000182998">
    <property type="component" value="Unassembled WGS sequence"/>
</dbReference>
<dbReference type="InterPro" id="IPR058533">
    <property type="entry name" value="Cation_efflux_TM"/>
</dbReference>
<keyword evidence="6" id="KW-0862">Zinc</keyword>
<evidence type="ECO:0000259" key="11">
    <source>
        <dbReference type="Pfam" id="PF16916"/>
    </source>
</evidence>
<evidence type="ECO:0000256" key="4">
    <source>
        <dbReference type="ARBA" id="ARBA00022496"/>
    </source>
</evidence>
<dbReference type="Pfam" id="PF01545">
    <property type="entry name" value="Cation_efflux"/>
    <property type="match status" value="1"/>
</dbReference>
<evidence type="ECO:0000256" key="5">
    <source>
        <dbReference type="ARBA" id="ARBA00022692"/>
    </source>
</evidence>
<evidence type="ECO:0000313" key="12">
    <source>
        <dbReference type="EMBL" id="CEG61936.1"/>
    </source>
</evidence>
<evidence type="ECO:0000256" key="8">
    <source>
        <dbReference type="ARBA" id="ARBA00023136"/>
    </source>
</evidence>
<keyword evidence="7 9" id="KW-1133">Transmembrane helix</keyword>
<dbReference type="STRING" id="451.B6N58_02805"/>
<dbReference type="Gene3D" id="3.30.70.1350">
    <property type="entry name" value="Cation efflux protein, cytoplasmic domain"/>
    <property type="match status" value="1"/>
</dbReference>
<evidence type="ECO:0000256" key="2">
    <source>
        <dbReference type="ARBA" id="ARBA00010212"/>
    </source>
</evidence>
<reference evidence="14" key="1">
    <citation type="submission" date="2014-09" db="EMBL/GenBank/DDBJ databases">
        <authorList>
            <person name="Gomez-Valero L."/>
        </authorList>
    </citation>
    <scope>NUCLEOTIDE SEQUENCE [LARGE SCALE GENOMIC DNA]</scope>
    <source>
        <strain evidence="14">ATCC33218</strain>
    </source>
</reference>
<evidence type="ECO:0000313" key="15">
    <source>
        <dbReference type="Proteomes" id="UP000182998"/>
    </source>
</evidence>